<evidence type="ECO:0000313" key="3">
    <source>
        <dbReference type="Proteomes" id="UP000070444"/>
    </source>
</evidence>
<sequence>MKLINLGLLFSAAFCSNQTEAVAEVTNLTSDNTIMRSCFDTFKSYGRVENGPMVKGRKYRIATIKHCGNMWYLGLMQWKAFHHGWPNNPDGTWSWGIYQDTQCNAKYKAFVRLGNDEKMYDDETKMKYAYSIDSGRPKQSGSAICSLVECYNDLQFVKSNTRFNLDGRYYTAYKWRKNSAGNSIKYFDLKCSVDDVISTSDHENSYFFLLY</sequence>
<dbReference type="Proteomes" id="UP000070444">
    <property type="component" value="Unassembled WGS sequence"/>
</dbReference>
<keyword evidence="3" id="KW-1185">Reference proteome</keyword>
<name>A0A137NTG8_CONC2</name>
<evidence type="ECO:0000313" key="2">
    <source>
        <dbReference type="EMBL" id="KXN66029.1"/>
    </source>
</evidence>
<accession>A0A137NTG8</accession>
<proteinExistence type="predicted"/>
<gene>
    <name evidence="2" type="ORF">CONCODRAFT_12221</name>
</gene>
<evidence type="ECO:0000256" key="1">
    <source>
        <dbReference type="SAM" id="SignalP"/>
    </source>
</evidence>
<feature type="signal peptide" evidence="1">
    <location>
        <begin position="1"/>
        <end position="23"/>
    </location>
</feature>
<protein>
    <submittedName>
        <fullName evidence="2">Uncharacterized protein</fullName>
    </submittedName>
</protein>
<organism evidence="2 3">
    <name type="scientific">Conidiobolus coronatus (strain ATCC 28846 / CBS 209.66 / NRRL 28638)</name>
    <name type="common">Delacroixia coronata</name>
    <dbReference type="NCBI Taxonomy" id="796925"/>
    <lineage>
        <taxon>Eukaryota</taxon>
        <taxon>Fungi</taxon>
        <taxon>Fungi incertae sedis</taxon>
        <taxon>Zoopagomycota</taxon>
        <taxon>Entomophthoromycotina</taxon>
        <taxon>Entomophthoromycetes</taxon>
        <taxon>Entomophthorales</taxon>
        <taxon>Ancylistaceae</taxon>
        <taxon>Conidiobolus</taxon>
    </lineage>
</organism>
<feature type="chain" id="PRO_5007294075" evidence="1">
    <location>
        <begin position="24"/>
        <end position="211"/>
    </location>
</feature>
<dbReference type="EMBL" id="KQ964777">
    <property type="protein sequence ID" value="KXN66029.1"/>
    <property type="molecule type" value="Genomic_DNA"/>
</dbReference>
<keyword evidence="1" id="KW-0732">Signal</keyword>
<dbReference type="AlphaFoldDB" id="A0A137NTG8"/>
<reference evidence="2 3" key="1">
    <citation type="journal article" date="2015" name="Genome Biol. Evol.">
        <title>Phylogenomic analyses indicate that early fungi evolved digesting cell walls of algal ancestors of land plants.</title>
        <authorList>
            <person name="Chang Y."/>
            <person name="Wang S."/>
            <person name="Sekimoto S."/>
            <person name="Aerts A.L."/>
            <person name="Choi C."/>
            <person name="Clum A."/>
            <person name="LaButti K.M."/>
            <person name="Lindquist E.A."/>
            <person name="Yee Ngan C."/>
            <person name="Ohm R.A."/>
            <person name="Salamov A.A."/>
            <person name="Grigoriev I.V."/>
            <person name="Spatafora J.W."/>
            <person name="Berbee M.L."/>
        </authorList>
    </citation>
    <scope>NUCLEOTIDE SEQUENCE [LARGE SCALE GENOMIC DNA]</scope>
    <source>
        <strain evidence="2 3">NRRL 28638</strain>
    </source>
</reference>